<dbReference type="SUPFAM" id="SSF48403">
    <property type="entry name" value="Ankyrin repeat"/>
    <property type="match status" value="1"/>
</dbReference>
<dbReference type="InterPro" id="IPR036770">
    <property type="entry name" value="Ankyrin_rpt-contain_sf"/>
</dbReference>
<feature type="transmembrane region" description="Helical" evidence="2">
    <location>
        <begin position="339"/>
        <end position="361"/>
    </location>
</feature>
<dbReference type="Pfam" id="PF13962">
    <property type="entry name" value="PGG"/>
    <property type="match status" value="1"/>
</dbReference>
<feature type="repeat" description="ANK" evidence="1">
    <location>
        <begin position="104"/>
        <end position="127"/>
    </location>
</feature>
<dbReference type="PROSITE" id="PS50297">
    <property type="entry name" value="ANK_REP_REGION"/>
    <property type="match status" value="3"/>
</dbReference>
<dbReference type="PANTHER" id="PTHR24128">
    <property type="entry name" value="HOMEOBOX PROTEIN WARIAI"/>
    <property type="match status" value="1"/>
</dbReference>
<reference evidence="4" key="1">
    <citation type="submission" date="2020-03" db="EMBL/GenBank/DDBJ databases">
        <title>Castanea mollissima Vanexum genome sequencing.</title>
        <authorList>
            <person name="Staton M."/>
        </authorList>
    </citation>
    <scope>NUCLEOTIDE SEQUENCE</scope>
    <source>
        <tissue evidence="4">Leaf</tissue>
    </source>
</reference>
<dbReference type="PANTHER" id="PTHR24128:SF83">
    <property type="entry name" value="PGG DOMAIN-CONTAINING PROTEIN"/>
    <property type="match status" value="1"/>
</dbReference>
<keyword evidence="2" id="KW-0812">Transmembrane</keyword>
<feature type="transmembrane region" description="Helical" evidence="2">
    <location>
        <begin position="367"/>
        <end position="387"/>
    </location>
</feature>
<keyword evidence="5" id="KW-1185">Reference proteome</keyword>
<keyword evidence="2" id="KW-0472">Membrane</keyword>
<keyword evidence="2" id="KW-1133">Transmembrane helix</keyword>
<keyword evidence="1" id="KW-0040">ANK repeat</keyword>
<dbReference type="InterPro" id="IPR002110">
    <property type="entry name" value="Ankyrin_rpt"/>
</dbReference>
<evidence type="ECO:0000313" key="4">
    <source>
        <dbReference type="EMBL" id="KAF3950556.1"/>
    </source>
</evidence>
<dbReference type="Pfam" id="PF12796">
    <property type="entry name" value="Ank_2"/>
    <property type="match status" value="2"/>
</dbReference>
<sequence length="425" mass="46743">MDPRLSMAAQLGDVIALKALLEEDPLILEKVSLAPFAETPLHIATLAGKTEFVKEILSQKPSFASELNQDGFSPLHIAAASGQVEIVRELLKLNPELSLVKDKGGRTPLHFAAIRGRVFVIDELLSHCPHAISCVTSRGETALHLAVKNNQFEALKVLVKKLDNDDDDEILNAKDKEGNTILQLAVANNQLQVLDLLRTQSKLDKKFIEILPGGQSTVETDILPQATTQAGKFDLTQPQQSDQSAEDNSSTIWESVQEMVLVVASLIATVTYQAGLSPPQTIFKEDKKLDPKCIFHRSNSATNTWPCAAYYLFMSFNTAGFFSSVFLIFFYGNKTYVKVLLPIALISMMITYITLSVTVLSNGLSLLIVYLITVGIFAYCVLAIEVVKKIVQSIYGFAAERVSHISTLARRKWKPSSADVSKEEA</sequence>
<evidence type="ECO:0000259" key="3">
    <source>
        <dbReference type="Pfam" id="PF13962"/>
    </source>
</evidence>
<comment type="caution">
    <text evidence="4">The sequence shown here is derived from an EMBL/GenBank/DDBJ whole genome shotgun (WGS) entry which is preliminary data.</text>
</comment>
<accession>A0A8J4QG19</accession>
<dbReference type="InterPro" id="IPR026961">
    <property type="entry name" value="PGG_dom"/>
</dbReference>
<organism evidence="4 5">
    <name type="scientific">Castanea mollissima</name>
    <name type="common">Chinese chestnut</name>
    <dbReference type="NCBI Taxonomy" id="60419"/>
    <lineage>
        <taxon>Eukaryota</taxon>
        <taxon>Viridiplantae</taxon>
        <taxon>Streptophyta</taxon>
        <taxon>Embryophyta</taxon>
        <taxon>Tracheophyta</taxon>
        <taxon>Spermatophyta</taxon>
        <taxon>Magnoliopsida</taxon>
        <taxon>eudicotyledons</taxon>
        <taxon>Gunneridae</taxon>
        <taxon>Pentapetalae</taxon>
        <taxon>rosids</taxon>
        <taxon>fabids</taxon>
        <taxon>Fagales</taxon>
        <taxon>Fagaceae</taxon>
        <taxon>Castanea</taxon>
    </lineage>
</organism>
<feature type="transmembrane region" description="Helical" evidence="2">
    <location>
        <begin position="308"/>
        <end position="332"/>
    </location>
</feature>
<dbReference type="EMBL" id="JRKL02005392">
    <property type="protein sequence ID" value="KAF3950556.1"/>
    <property type="molecule type" value="Genomic_DNA"/>
</dbReference>
<dbReference type="AlphaFoldDB" id="A0A8J4QG19"/>
<feature type="repeat" description="ANK" evidence="1">
    <location>
        <begin position="70"/>
        <end position="102"/>
    </location>
</feature>
<dbReference type="Proteomes" id="UP000737018">
    <property type="component" value="Unassembled WGS sequence"/>
</dbReference>
<dbReference type="OrthoDB" id="674805at2759"/>
<gene>
    <name evidence="4" type="ORF">CMV_023707</name>
</gene>
<proteinExistence type="predicted"/>
<dbReference type="PROSITE" id="PS50088">
    <property type="entry name" value="ANK_REPEAT"/>
    <property type="match status" value="3"/>
</dbReference>
<dbReference type="SMART" id="SM00248">
    <property type="entry name" value="ANK"/>
    <property type="match status" value="5"/>
</dbReference>
<name>A0A8J4QG19_9ROSI</name>
<feature type="repeat" description="ANK" evidence="1">
    <location>
        <begin position="138"/>
        <end position="161"/>
    </location>
</feature>
<feature type="domain" description="PGG" evidence="3">
    <location>
        <begin position="256"/>
        <end position="358"/>
    </location>
</feature>
<evidence type="ECO:0000256" key="1">
    <source>
        <dbReference type="PROSITE-ProRule" id="PRU00023"/>
    </source>
</evidence>
<evidence type="ECO:0000256" key="2">
    <source>
        <dbReference type="SAM" id="Phobius"/>
    </source>
</evidence>
<evidence type="ECO:0000313" key="5">
    <source>
        <dbReference type="Proteomes" id="UP000737018"/>
    </source>
</evidence>
<protein>
    <recommendedName>
        <fullName evidence="3">PGG domain-containing protein</fullName>
    </recommendedName>
</protein>
<dbReference type="Gene3D" id="1.25.40.20">
    <property type="entry name" value="Ankyrin repeat-containing domain"/>
    <property type="match status" value="1"/>
</dbReference>